<name>A0A921ZVW2_MANSE</name>
<protein>
    <recommendedName>
        <fullName evidence="7">MICOS complex subunit MIC60</fullName>
    </recommendedName>
    <alternativeName>
        <fullName evidence="7">Mitofilin</fullName>
    </alternativeName>
</protein>
<dbReference type="Proteomes" id="UP000791440">
    <property type="component" value="Unassembled WGS sequence"/>
</dbReference>
<keyword evidence="4" id="KW-1133">Transmembrane helix</keyword>
<keyword evidence="6" id="KW-0472">Membrane</keyword>
<feature type="compositionally biased region" description="Basic and acidic residues" evidence="9">
    <location>
        <begin position="145"/>
        <end position="154"/>
    </location>
</feature>
<sequence>MTYQLVRHCRNATEFQIAYISYSYPFRKYKNPKEREVCPPPPLPPPPPPRDTRLFWGSMAALVLAGGFAAYAKRNPEVRDWLTLNAPWFDDLIAIAYRENMTYSEFAFKCIEDLRKSLLNYFADDTKPKQCSLEGGPVDIPAVPDEPKEKKSAEVAEELTPCQRVPPPLITKDICEIEKCIKDLGDKAINNYRAAKRACANYNKLVEEMMLDFSLSNLDDLHTAMGKRGEQVKDYLKKAACAKTQLDELTRYFSCGVDAPKDEIDNTKCMIKDYQNRITSMKSEYEWEHDKSIVMDRQWQKVGEFMGKYVEENQSLFPGLKYDQKKPSLPGDPDLLLYHAFRYIQLLKRDLGEAVAGMTDRINRGLETLPQGDNINKAREAVIDASVKKRLLDMDKEFKKRYDDQRCANEKMLKDAMKKQTERHEETLQIRMQQKEKEATEKLNKLVEEKVASEKKQFANQLAETATKLKVVEDKLNARLKAERETKRSQELWTAGAALLAATKKGEQYVKVDKELKAIEKASGDDDKLVLSVLKAIPDSVREKGVVPESVLRQKYHVMERTALKVALVEQEGGTLPVYMLSWLQSALLFMKIPGIPQQEYDKIPEVPPKDLDTFDLLQRARFWIDRGNLAAAVRYVSSLEGASRAAAAKWQEAARSHLETRQAAEAVLAHAAALGLQYI</sequence>
<dbReference type="AlphaFoldDB" id="A0A921ZVW2"/>
<comment type="similarity">
    <text evidence="1 7">Belongs to the MICOS complex subunit Mic60 family.</text>
</comment>
<evidence type="ECO:0000313" key="11">
    <source>
        <dbReference type="Proteomes" id="UP000791440"/>
    </source>
</evidence>
<dbReference type="EMBL" id="JH669211">
    <property type="protein sequence ID" value="KAG6464590.1"/>
    <property type="molecule type" value="Genomic_DNA"/>
</dbReference>
<evidence type="ECO:0000256" key="7">
    <source>
        <dbReference type="RuleBase" id="RU363000"/>
    </source>
</evidence>
<keyword evidence="2 7" id="KW-0812">Transmembrane</keyword>
<dbReference type="Pfam" id="PF09731">
    <property type="entry name" value="Mitofilin"/>
    <property type="match status" value="1"/>
</dbReference>
<comment type="function">
    <text evidence="7">Component of the MICOS complex, a large protein complex of the mitochondrial inner membrane that plays crucial roles in the maintenance of crista junctions, inner membrane architecture, and formation of contact sites to the outer membrane.</text>
</comment>
<evidence type="ECO:0000256" key="2">
    <source>
        <dbReference type="ARBA" id="ARBA00022692"/>
    </source>
</evidence>
<evidence type="ECO:0000256" key="9">
    <source>
        <dbReference type="SAM" id="MobiDB-lite"/>
    </source>
</evidence>
<evidence type="ECO:0000256" key="3">
    <source>
        <dbReference type="ARBA" id="ARBA00022792"/>
    </source>
</evidence>
<evidence type="ECO:0000256" key="5">
    <source>
        <dbReference type="ARBA" id="ARBA00023128"/>
    </source>
</evidence>
<accession>A0A921ZVW2</accession>
<dbReference type="InterPro" id="IPR019133">
    <property type="entry name" value="MIC60"/>
</dbReference>
<dbReference type="PANTHER" id="PTHR15415">
    <property type="entry name" value="MITOFILIN"/>
    <property type="match status" value="1"/>
</dbReference>
<comment type="subunit">
    <text evidence="7">Component of the mitochondrial contact site and cristae organizing system (MICOS) complex.</text>
</comment>
<dbReference type="PANTHER" id="PTHR15415:SF7">
    <property type="entry name" value="MICOS COMPLEX SUBUNIT MIC60"/>
    <property type="match status" value="1"/>
</dbReference>
<evidence type="ECO:0000313" key="10">
    <source>
        <dbReference type="EMBL" id="KAG6464590.1"/>
    </source>
</evidence>
<keyword evidence="8" id="KW-0175">Coiled coil</keyword>
<proteinExistence type="inferred from homology"/>
<feature type="coiled-coil region" evidence="8">
    <location>
        <begin position="418"/>
        <end position="457"/>
    </location>
</feature>
<organism evidence="10 11">
    <name type="scientific">Manduca sexta</name>
    <name type="common">Tobacco hawkmoth</name>
    <name type="synonym">Tobacco hornworm</name>
    <dbReference type="NCBI Taxonomy" id="7130"/>
    <lineage>
        <taxon>Eukaryota</taxon>
        <taxon>Metazoa</taxon>
        <taxon>Ecdysozoa</taxon>
        <taxon>Arthropoda</taxon>
        <taxon>Hexapoda</taxon>
        <taxon>Insecta</taxon>
        <taxon>Pterygota</taxon>
        <taxon>Neoptera</taxon>
        <taxon>Endopterygota</taxon>
        <taxon>Lepidoptera</taxon>
        <taxon>Glossata</taxon>
        <taxon>Ditrysia</taxon>
        <taxon>Bombycoidea</taxon>
        <taxon>Sphingidae</taxon>
        <taxon>Sphinginae</taxon>
        <taxon>Sphingini</taxon>
        <taxon>Manduca</taxon>
    </lineage>
</organism>
<dbReference type="GO" id="GO:0042407">
    <property type="term" value="P:cristae formation"/>
    <property type="evidence" value="ECO:0007669"/>
    <property type="project" value="TreeGrafter"/>
</dbReference>
<evidence type="ECO:0000256" key="4">
    <source>
        <dbReference type="ARBA" id="ARBA00022989"/>
    </source>
</evidence>
<comment type="subcellular location">
    <subcellularLocation>
        <location evidence="7">Mitochondrion inner membrane</location>
        <topology evidence="7">Single-pass membrane protein</topology>
    </subcellularLocation>
</comment>
<evidence type="ECO:0000256" key="6">
    <source>
        <dbReference type="ARBA" id="ARBA00023136"/>
    </source>
</evidence>
<keyword evidence="3 7" id="KW-0999">Mitochondrion inner membrane</keyword>
<feature type="region of interest" description="Disordered" evidence="9">
    <location>
        <begin position="133"/>
        <end position="158"/>
    </location>
</feature>
<comment type="caution">
    <text evidence="10">The sequence shown here is derived from an EMBL/GenBank/DDBJ whole genome shotgun (WGS) entry which is preliminary data.</text>
</comment>
<gene>
    <name evidence="10" type="ORF">O3G_MSEX014619</name>
</gene>
<keyword evidence="11" id="KW-1185">Reference proteome</keyword>
<reference evidence="10" key="2">
    <citation type="submission" date="2020-12" db="EMBL/GenBank/DDBJ databases">
        <authorList>
            <person name="Kanost M."/>
        </authorList>
    </citation>
    <scope>NUCLEOTIDE SEQUENCE</scope>
</reference>
<evidence type="ECO:0000256" key="1">
    <source>
        <dbReference type="ARBA" id="ARBA00010877"/>
    </source>
</evidence>
<evidence type="ECO:0000256" key="8">
    <source>
        <dbReference type="SAM" id="Coils"/>
    </source>
</evidence>
<dbReference type="GO" id="GO:0061617">
    <property type="term" value="C:MICOS complex"/>
    <property type="evidence" value="ECO:0007669"/>
    <property type="project" value="TreeGrafter"/>
</dbReference>
<keyword evidence="5 7" id="KW-0496">Mitochondrion</keyword>
<reference evidence="10" key="1">
    <citation type="journal article" date="2016" name="Insect Biochem. Mol. Biol.">
        <title>Multifaceted biological insights from a draft genome sequence of the tobacco hornworm moth, Manduca sexta.</title>
        <authorList>
            <person name="Kanost M.R."/>
            <person name="Arrese E.L."/>
            <person name="Cao X."/>
            <person name="Chen Y.R."/>
            <person name="Chellapilla S."/>
            <person name="Goldsmith M.R."/>
            <person name="Grosse-Wilde E."/>
            <person name="Heckel D.G."/>
            <person name="Herndon N."/>
            <person name="Jiang H."/>
            <person name="Papanicolaou A."/>
            <person name="Qu J."/>
            <person name="Soulages J.L."/>
            <person name="Vogel H."/>
            <person name="Walters J."/>
            <person name="Waterhouse R.M."/>
            <person name="Ahn S.J."/>
            <person name="Almeida F.C."/>
            <person name="An C."/>
            <person name="Aqrawi P."/>
            <person name="Bretschneider A."/>
            <person name="Bryant W.B."/>
            <person name="Bucks S."/>
            <person name="Chao H."/>
            <person name="Chevignon G."/>
            <person name="Christen J.M."/>
            <person name="Clarke D.F."/>
            <person name="Dittmer N.T."/>
            <person name="Ferguson L.C.F."/>
            <person name="Garavelou S."/>
            <person name="Gordon K.H.J."/>
            <person name="Gunaratna R.T."/>
            <person name="Han Y."/>
            <person name="Hauser F."/>
            <person name="He Y."/>
            <person name="Heidel-Fischer H."/>
            <person name="Hirsh A."/>
            <person name="Hu Y."/>
            <person name="Jiang H."/>
            <person name="Kalra D."/>
            <person name="Klinner C."/>
            <person name="Konig C."/>
            <person name="Kovar C."/>
            <person name="Kroll A.R."/>
            <person name="Kuwar S.S."/>
            <person name="Lee S.L."/>
            <person name="Lehman R."/>
            <person name="Li K."/>
            <person name="Li Z."/>
            <person name="Liang H."/>
            <person name="Lovelace S."/>
            <person name="Lu Z."/>
            <person name="Mansfield J.H."/>
            <person name="McCulloch K.J."/>
            <person name="Mathew T."/>
            <person name="Morton B."/>
            <person name="Muzny D.M."/>
            <person name="Neunemann D."/>
            <person name="Ongeri F."/>
            <person name="Pauchet Y."/>
            <person name="Pu L.L."/>
            <person name="Pyrousis I."/>
            <person name="Rao X.J."/>
            <person name="Redding A."/>
            <person name="Roesel C."/>
            <person name="Sanchez-Gracia A."/>
            <person name="Schaack S."/>
            <person name="Shukla A."/>
            <person name="Tetreau G."/>
            <person name="Wang Y."/>
            <person name="Xiong G.H."/>
            <person name="Traut W."/>
            <person name="Walsh T.K."/>
            <person name="Worley K.C."/>
            <person name="Wu D."/>
            <person name="Wu W."/>
            <person name="Wu Y.Q."/>
            <person name="Zhang X."/>
            <person name="Zou Z."/>
            <person name="Zucker H."/>
            <person name="Briscoe A.D."/>
            <person name="Burmester T."/>
            <person name="Clem R.J."/>
            <person name="Feyereisen R."/>
            <person name="Grimmelikhuijzen C.J.P."/>
            <person name="Hamodrakas S.J."/>
            <person name="Hansson B.S."/>
            <person name="Huguet E."/>
            <person name="Jermiin L.S."/>
            <person name="Lan Q."/>
            <person name="Lehman H.K."/>
            <person name="Lorenzen M."/>
            <person name="Merzendorfer H."/>
            <person name="Michalopoulos I."/>
            <person name="Morton D.B."/>
            <person name="Muthukrishnan S."/>
            <person name="Oakeshott J.G."/>
            <person name="Palmer W."/>
            <person name="Park Y."/>
            <person name="Passarelli A.L."/>
            <person name="Rozas J."/>
            <person name="Schwartz L.M."/>
            <person name="Smith W."/>
            <person name="Southgate A."/>
            <person name="Vilcinskas A."/>
            <person name="Vogt R."/>
            <person name="Wang P."/>
            <person name="Werren J."/>
            <person name="Yu X.Q."/>
            <person name="Zhou J.J."/>
            <person name="Brown S.J."/>
            <person name="Scherer S.E."/>
            <person name="Richards S."/>
            <person name="Blissard G.W."/>
        </authorList>
    </citation>
    <scope>NUCLEOTIDE SEQUENCE</scope>
</reference>